<protein>
    <submittedName>
        <fullName evidence="2">Uncharacterized protein</fullName>
    </submittedName>
</protein>
<keyword evidence="3" id="KW-1185">Reference proteome</keyword>
<reference evidence="2 3" key="1">
    <citation type="submission" date="2020-03" db="EMBL/GenBank/DDBJ databases">
        <title>Genomic Encyclopedia of Type Strains, Phase IV (KMG-IV): sequencing the most valuable type-strain genomes for metagenomic binning, comparative biology and taxonomic classification.</title>
        <authorList>
            <person name="Goeker M."/>
        </authorList>
    </citation>
    <scope>NUCLEOTIDE SEQUENCE [LARGE SCALE GENOMIC DNA]</scope>
    <source>
        <strain evidence="2 3">DSM 22753</strain>
    </source>
</reference>
<evidence type="ECO:0000313" key="2">
    <source>
        <dbReference type="EMBL" id="NIJ24834.1"/>
    </source>
</evidence>
<feature type="region of interest" description="Disordered" evidence="1">
    <location>
        <begin position="1"/>
        <end position="26"/>
    </location>
</feature>
<organism evidence="2 3">
    <name type="scientific">Sphingomonas japonica</name>
    <dbReference type="NCBI Taxonomy" id="511662"/>
    <lineage>
        <taxon>Bacteria</taxon>
        <taxon>Pseudomonadati</taxon>
        <taxon>Pseudomonadota</taxon>
        <taxon>Alphaproteobacteria</taxon>
        <taxon>Sphingomonadales</taxon>
        <taxon>Sphingomonadaceae</taxon>
        <taxon>Sphingomonas</taxon>
    </lineage>
</organism>
<accession>A0ABX0U2W6</accession>
<dbReference type="RefSeq" id="WP_166745503.1">
    <property type="nucleotide sequence ID" value="NZ_VDYR01000001.1"/>
</dbReference>
<gene>
    <name evidence="2" type="ORF">FHT01_002376</name>
</gene>
<dbReference type="Proteomes" id="UP000788153">
    <property type="component" value="Unassembled WGS sequence"/>
</dbReference>
<proteinExistence type="predicted"/>
<comment type="caution">
    <text evidence="2">The sequence shown here is derived from an EMBL/GenBank/DDBJ whole genome shotgun (WGS) entry which is preliminary data.</text>
</comment>
<evidence type="ECO:0000256" key="1">
    <source>
        <dbReference type="SAM" id="MobiDB-lite"/>
    </source>
</evidence>
<dbReference type="EMBL" id="JAASQP010000001">
    <property type="protein sequence ID" value="NIJ24834.1"/>
    <property type="molecule type" value="Genomic_DNA"/>
</dbReference>
<sequence length="81" mass="8148">MIGTSTATVTLLSDASNPPTTERARVEATSGVGLTVSIALTASNVAPLTYIVPAGHYVRLVSTTSGTATTAIVSQVEETLG</sequence>
<feature type="compositionally biased region" description="Polar residues" evidence="1">
    <location>
        <begin position="1"/>
        <end position="20"/>
    </location>
</feature>
<evidence type="ECO:0000313" key="3">
    <source>
        <dbReference type="Proteomes" id="UP000788153"/>
    </source>
</evidence>
<name>A0ABX0U2W6_9SPHN</name>